<dbReference type="OrthoDB" id="191139at2759"/>
<keyword evidence="6" id="KW-1185">Reference proteome</keyword>
<dbReference type="EMBL" id="JNVN01001412">
    <property type="protein sequence ID" value="KHJ33474.1"/>
    <property type="molecule type" value="Genomic_DNA"/>
</dbReference>
<evidence type="ECO:0000256" key="1">
    <source>
        <dbReference type="ARBA" id="ARBA00006484"/>
    </source>
</evidence>
<comment type="caution">
    <text evidence="5">The sequence shown here is derived from an EMBL/GenBank/DDBJ whole genome shotgun (WGS) entry which is preliminary data.</text>
</comment>
<proteinExistence type="inferred from homology"/>
<dbReference type="HOGENOM" id="CLU_010194_44_6_1"/>
<dbReference type="OMA" id="NLANTMS"/>
<evidence type="ECO:0000313" key="5">
    <source>
        <dbReference type="EMBL" id="KHJ33474.1"/>
    </source>
</evidence>
<dbReference type="PANTHER" id="PTHR24320:SF282">
    <property type="entry name" value="WW DOMAIN-CONTAINING OXIDOREDUCTASE"/>
    <property type="match status" value="1"/>
</dbReference>
<dbReference type="AlphaFoldDB" id="A0A0B1P9Y8"/>
<dbReference type="Pfam" id="PF00106">
    <property type="entry name" value="adh_short"/>
    <property type="match status" value="1"/>
</dbReference>
<keyword evidence="3" id="KW-0560">Oxidoreductase</keyword>
<name>A0A0B1P9Y8_UNCNE</name>
<dbReference type="PRINTS" id="PR00080">
    <property type="entry name" value="SDRFAMILY"/>
</dbReference>
<dbReference type="SUPFAM" id="SSF51735">
    <property type="entry name" value="NAD(P)-binding Rossmann-fold domains"/>
    <property type="match status" value="1"/>
</dbReference>
<dbReference type="InterPro" id="IPR002347">
    <property type="entry name" value="SDR_fam"/>
</dbReference>
<reference evidence="5 6" key="1">
    <citation type="journal article" date="2014" name="BMC Genomics">
        <title>Adaptive genomic structural variation in the grape powdery mildew pathogen, Erysiphe necator.</title>
        <authorList>
            <person name="Jones L."/>
            <person name="Riaz S."/>
            <person name="Morales-Cruz A."/>
            <person name="Amrine K.C."/>
            <person name="McGuire B."/>
            <person name="Gubler W.D."/>
            <person name="Walker M.A."/>
            <person name="Cantu D."/>
        </authorList>
    </citation>
    <scope>NUCLEOTIDE SEQUENCE [LARGE SCALE GENOMIC DNA]</scope>
    <source>
        <strain evidence="6">c</strain>
    </source>
</reference>
<dbReference type="STRING" id="52586.A0A0B1P9Y8"/>
<organism evidence="5 6">
    <name type="scientific">Uncinula necator</name>
    <name type="common">Grape powdery mildew</name>
    <dbReference type="NCBI Taxonomy" id="52586"/>
    <lineage>
        <taxon>Eukaryota</taxon>
        <taxon>Fungi</taxon>
        <taxon>Dikarya</taxon>
        <taxon>Ascomycota</taxon>
        <taxon>Pezizomycotina</taxon>
        <taxon>Leotiomycetes</taxon>
        <taxon>Erysiphales</taxon>
        <taxon>Erysiphaceae</taxon>
        <taxon>Erysiphe</taxon>
    </lineage>
</organism>
<evidence type="ECO:0000256" key="3">
    <source>
        <dbReference type="ARBA" id="ARBA00023002"/>
    </source>
</evidence>
<dbReference type="Gene3D" id="3.40.50.720">
    <property type="entry name" value="NAD(P)-binding Rossmann-like Domain"/>
    <property type="match status" value="1"/>
</dbReference>
<dbReference type="Proteomes" id="UP000030854">
    <property type="component" value="Unassembled WGS sequence"/>
</dbReference>
<evidence type="ECO:0000313" key="6">
    <source>
        <dbReference type="Proteomes" id="UP000030854"/>
    </source>
</evidence>
<accession>A0A0B1P9Y8</accession>
<dbReference type="PRINTS" id="PR00081">
    <property type="entry name" value="GDHRDH"/>
</dbReference>
<evidence type="ECO:0000256" key="2">
    <source>
        <dbReference type="ARBA" id="ARBA00022857"/>
    </source>
</evidence>
<protein>
    <submittedName>
        <fullName evidence="5">Putative short-chain dehydrogenase reductase family</fullName>
    </submittedName>
</protein>
<comment type="similarity">
    <text evidence="1 4">Belongs to the short-chain dehydrogenases/reductases (SDR) family.</text>
</comment>
<dbReference type="PANTHER" id="PTHR24320">
    <property type="entry name" value="RETINOL DEHYDROGENASE"/>
    <property type="match status" value="1"/>
</dbReference>
<keyword evidence="2" id="KW-0521">NADP</keyword>
<evidence type="ECO:0000256" key="4">
    <source>
        <dbReference type="RuleBase" id="RU000363"/>
    </source>
</evidence>
<dbReference type="InterPro" id="IPR036291">
    <property type="entry name" value="NAD(P)-bd_dom_sf"/>
</dbReference>
<gene>
    <name evidence="5" type="ORF">EV44_g5066</name>
</gene>
<sequence>MLYGLLFGGVSFSQEKDIPDQSEKVIFITGGTRGIGYQTALALARKNPAHIYISGRNQTTADKALASIKSAVPSAKVSYLPCDLADLESVKSCAREFLNREKRLDLLFLNAGIMVTPAGKSKQGYEIQFGTNHIGHFLLTKLLLPTLEKTTSLPGTDVRIISVSSIAHYFAPCQGIVFSELKTEMESWLSMRRYGQSKLANILFTKQLAKQLKNQDSKILAVSIHPGVVDTGLYEYIEKWPIFSVFLKIARKMMIFLMNAKEGANTQLWAATAPRATEKDVQSCCSRSNGKVVVGEFYTPIGAPGQAGKLTYDDGLAKKLWEWTEEEVKDYTL</sequence>
<dbReference type="GO" id="GO:0016491">
    <property type="term" value="F:oxidoreductase activity"/>
    <property type="evidence" value="ECO:0007669"/>
    <property type="project" value="UniProtKB-KW"/>
</dbReference>